<dbReference type="EMBL" id="BDGG01000002">
    <property type="protein sequence ID" value="GAU92852.1"/>
    <property type="molecule type" value="Genomic_DNA"/>
</dbReference>
<evidence type="ECO:0000313" key="3">
    <source>
        <dbReference type="Proteomes" id="UP000186922"/>
    </source>
</evidence>
<reference evidence="2 3" key="1">
    <citation type="journal article" date="2016" name="Nat. Commun.">
        <title>Extremotolerant tardigrade genome and improved radiotolerance of human cultured cells by tardigrade-unique protein.</title>
        <authorList>
            <person name="Hashimoto T."/>
            <person name="Horikawa D.D."/>
            <person name="Saito Y."/>
            <person name="Kuwahara H."/>
            <person name="Kozuka-Hata H."/>
            <person name="Shin-I T."/>
            <person name="Minakuchi Y."/>
            <person name="Ohishi K."/>
            <person name="Motoyama A."/>
            <person name="Aizu T."/>
            <person name="Enomoto A."/>
            <person name="Kondo K."/>
            <person name="Tanaka S."/>
            <person name="Hara Y."/>
            <person name="Koshikawa S."/>
            <person name="Sagara H."/>
            <person name="Miura T."/>
            <person name="Yokobori S."/>
            <person name="Miyagawa K."/>
            <person name="Suzuki Y."/>
            <person name="Kubo T."/>
            <person name="Oyama M."/>
            <person name="Kohara Y."/>
            <person name="Fujiyama A."/>
            <person name="Arakawa K."/>
            <person name="Katayama T."/>
            <person name="Toyoda A."/>
            <person name="Kunieda T."/>
        </authorList>
    </citation>
    <scope>NUCLEOTIDE SEQUENCE [LARGE SCALE GENOMIC DNA]</scope>
    <source>
        <strain evidence="2 3">YOKOZUNA-1</strain>
    </source>
</reference>
<keyword evidence="1" id="KW-0472">Membrane</keyword>
<dbReference type="Proteomes" id="UP000186922">
    <property type="component" value="Unassembled WGS sequence"/>
</dbReference>
<protein>
    <submittedName>
        <fullName evidence="2">Uncharacterized protein</fullName>
    </submittedName>
</protein>
<keyword evidence="1" id="KW-0812">Transmembrane</keyword>
<keyword evidence="1" id="KW-1133">Transmembrane helix</keyword>
<accession>A0A1D1UYS0</accession>
<evidence type="ECO:0000256" key="1">
    <source>
        <dbReference type="SAM" id="Phobius"/>
    </source>
</evidence>
<proteinExistence type="predicted"/>
<feature type="transmembrane region" description="Helical" evidence="1">
    <location>
        <begin position="80"/>
        <end position="101"/>
    </location>
</feature>
<evidence type="ECO:0000313" key="2">
    <source>
        <dbReference type="EMBL" id="GAU92852.1"/>
    </source>
</evidence>
<feature type="transmembrane region" description="Helical" evidence="1">
    <location>
        <begin position="33"/>
        <end position="60"/>
    </location>
</feature>
<gene>
    <name evidence="2" type="primary">RvY_04877</name>
    <name evidence="2" type="synonym">RvY_04877.2</name>
    <name evidence="2" type="ORF">RvY_04877-2</name>
</gene>
<comment type="caution">
    <text evidence="2">The sequence shown here is derived from an EMBL/GenBank/DDBJ whole genome shotgun (WGS) entry which is preliminary data.</text>
</comment>
<sequence length="141" mass="16216">MFKFFLSWNRLRFVCAFGNCPNFSYFFRTCRNVIVCIAFVHLAAQIISISGPFFINVPAYAQLNQRLMEGFDYYDTAMQILNYCGGVLSSVVYIAPCYYFGLVSEALVIEFCHLTNDLARAVEESCTRRVSAMSLCVNWWN</sequence>
<keyword evidence="3" id="KW-1185">Reference proteome</keyword>
<name>A0A1D1UYS0_RAMVA</name>
<organism evidence="2 3">
    <name type="scientific">Ramazzottius varieornatus</name>
    <name type="common">Water bear</name>
    <name type="synonym">Tardigrade</name>
    <dbReference type="NCBI Taxonomy" id="947166"/>
    <lineage>
        <taxon>Eukaryota</taxon>
        <taxon>Metazoa</taxon>
        <taxon>Ecdysozoa</taxon>
        <taxon>Tardigrada</taxon>
        <taxon>Eutardigrada</taxon>
        <taxon>Parachela</taxon>
        <taxon>Hypsibioidea</taxon>
        <taxon>Ramazzottiidae</taxon>
        <taxon>Ramazzottius</taxon>
    </lineage>
</organism>
<dbReference type="AlphaFoldDB" id="A0A1D1UYS0"/>